<dbReference type="EMBL" id="JAAVXB010000002">
    <property type="protein sequence ID" value="NKF21671.1"/>
    <property type="molecule type" value="Genomic_DNA"/>
</dbReference>
<dbReference type="PANTHER" id="PTHR47870:SF1">
    <property type="entry name" value="CYTOCHROME C-TYPE BIOGENESIS PROTEIN CCMH"/>
    <property type="match status" value="1"/>
</dbReference>
<comment type="function">
    <text evidence="7">Possible subunit of a heme lyase.</text>
</comment>
<keyword evidence="5" id="KW-0201">Cytochrome c-type biogenesis</keyword>
<feature type="transmembrane region" description="Helical" evidence="7">
    <location>
        <begin position="109"/>
        <end position="130"/>
    </location>
</feature>
<evidence type="ECO:0000256" key="6">
    <source>
        <dbReference type="ARBA" id="ARBA00023004"/>
    </source>
</evidence>
<keyword evidence="7" id="KW-0472">Membrane</keyword>
<evidence type="ECO:0000259" key="8">
    <source>
        <dbReference type="Pfam" id="PF03918"/>
    </source>
</evidence>
<dbReference type="Pfam" id="PF03918">
    <property type="entry name" value="CcmH"/>
    <property type="match status" value="1"/>
</dbReference>
<evidence type="ECO:0000313" key="10">
    <source>
        <dbReference type="Proteomes" id="UP000653472"/>
    </source>
</evidence>
<dbReference type="AlphaFoldDB" id="A0A969W6Q0"/>
<feature type="domain" description="CcmH/CycL/Ccl2/NrfF N-terminal" evidence="8">
    <location>
        <begin position="35"/>
        <end position="150"/>
    </location>
</feature>
<keyword evidence="4 7" id="KW-0732">Signal</keyword>
<keyword evidence="6 7" id="KW-0408">Iron</keyword>
<gene>
    <name evidence="9" type="ORF">G7Y82_05030</name>
</gene>
<accession>A0A969W6Q0</accession>
<dbReference type="InterPro" id="IPR038297">
    <property type="entry name" value="CcmH/CycL/NrfF/Ccl2_sf"/>
</dbReference>
<keyword evidence="10" id="KW-1185">Reference proteome</keyword>
<evidence type="ECO:0000256" key="2">
    <source>
        <dbReference type="ARBA" id="ARBA00022617"/>
    </source>
</evidence>
<evidence type="ECO:0000256" key="3">
    <source>
        <dbReference type="ARBA" id="ARBA00022723"/>
    </source>
</evidence>
<dbReference type="InterPro" id="IPR051263">
    <property type="entry name" value="C-type_cytochrome_biogenesis"/>
</dbReference>
<name>A0A969W6Q0_9GAMM</name>
<comment type="similarity">
    <text evidence="1 7">Belongs to the CcmH/CycL/Ccl2/NrfF family.</text>
</comment>
<evidence type="ECO:0000256" key="1">
    <source>
        <dbReference type="ARBA" id="ARBA00010342"/>
    </source>
</evidence>
<dbReference type="RefSeq" id="WP_168146914.1">
    <property type="nucleotide sequence ID" value="NZ_JAAVXB010000002.1"/>
</dbReference>
<evidence type="ECO:0000313" key="9">
    <source>
        <dbReference type="EMBL" id="NKF21671.1"/>
    </source>
</evidence>
<dbReference type="FunFam" id="1.10.8.640:FF:000001">
    <property type="entry name" value="Cytochrome c-type biogenesis protein"/>
    <property type="match status" value="1"/>
</dbReference>
<organism evidence="9 10">
    <name type="scientific">Solimonas marina</name>
    <dbReference type="NCBI Taxonomy" id="2714601"/>
    <lineage>
        <taxon>Bacteria</taxon>
        <taxon>Pseudomonadati</taxon>
        <taxon>Pseudomonadota</taxon>
        <taxon>Gammaproteobacteria</taxon>
        <taxon>Nevskiales</taxon>
        <taxon>Nevskiaceae</taxon>
        <taxon>Solimonas</taxon>
    </lineage>
</organism>
<sequence length="168" mass="18342">MRRLLLAVALFIGSLSIAAAQVDDDALLPLAPLPAAQQARYEGLIHQLRCLVCQNETIADSQAPLAADLRKQVHDQIAAGRSDAQIKRYLTDRYGDFVLYKPPFKAKTWLLWGGPFLVLLVALAVALRFARSRRAMAPATNVDADALQRLLDAERGVDRGDDPPKGSA</sequence>
<evidence type="ECO:0000256" key="7">
    <source>
        <dbReference type="RuleBase" id="RU364112"/>
    </source>
</evidence>
<keyword evidence="2 7" id="KW-0349">Heme</keyword>
<evidence type="ECO:0000256" key="4">
    <source>
        <dbReference type="ARBA" id="ARBA00022729"/>
    </source>
</evidence>
<dbReference type="PANTHER" id="PTHR47870">
    <property type="entry name" value="CYTOCHROME C-TYPE BIOGENESIS PROTEIN CCMH"/>
    <property type="match status" value="1"/>
</dbReference>
<dbReference type="GO" id="GO:0005886">
    <property type="term" value="C:plasma membrane"/>
    <property type="evidence" value="ECO:0007669"/>
    <property type="project" value="TreeGrafter"/>
</dbReference>
<keyword evidence="3 7" id="KW-0479">Metal-binding</keyword>
<feature type="signal peptide" evidence="7">
    <location>
        <begin position="1"/>
        <end position="19"/>
    </location>
</feature>
<dbReference type="GO" id="GO:0017004">
    <property type="term" value="P:cytochrome complex assembly"/>
    <property type="evidence" value="ECO:0007669"/>
    <property type="project" value="UniProtKB-KW"/>
</dbReference>
<reference evidence="9" key="1">
    <citation type="submission" date="2020-03" db="EMBL/GenBank/DDBJ databases">
        <title>Solimonas marina sp. nov., isolated from deep seawater of the Pacific Ocean.</title>
        <authorList>
            <person name="Liu X."/>
            <person name="Lai Q."/>
            <person name="Sun F."/>
            <person name="Gai Y."/>
            <person name="Li G."/>
            <person name="Shao Z."/>
        </authorList>
    </citation>
    <scope>NUCLEOTIDE SEQUENCE</scope>
    <source>
        <strain evidence="9">C16B3</strain>
    </source>
</reference>
<keyword evidence="7" id="KW-1133">Transmembrane helix</keyword>
<protein>
    <recommendedName>
        <fullName evidence="7">Cytochrome c-type biogenesis protein</fullName>
    </recommendedName>
</protein>
<keyword evidence="7" id="KW-0812">Transmembrane</keyword>
<dbReference type="CDD" id="cd16378">
    <property type="entry name" value="CcmH_N"/>
    <property type="match status" value="1"/>
</dbReference>
<dbReference type="Proteomes" id="UP000653472">
    <property type="component" value="Unassembled WGS sequence"/>
</dbReference>
<comment type="caution">
    <text evidence="9">The sequence shown here is derived from an EMBL/GenBank/DDBJ whole genome shotgun (WGS) entry which is preliminary data.</text>
</comment>
<dbReference type="InterPro" id="IPR005616">
    <property type="entry name" value="CcmH/CycL/Ccl2/NrfF_N"/>
</dbReference>
<dbReference type="GO" id="GO:0046872">
    <property type="term" value="F:metal ion binding"/>
    <property type="evidence" value="ECO:0007669"/>
    <property type="project" value="UniProtKB-KW"/>
</dbReference>
<dbReference type="Gene3D" id="1.10.8.640">
    <property type="entry name" value="Cytochrome C biogenesis protein"/>
    <property type="match status" value="1"/>
</dbReference>
<proteinExistence type="inferred from homology"/>
<feature type="chain" id="PRO_5038154138" description="Cytochrome c-type biogenesis protein" evidence="7">
    <location>
        <begin position="20"/>
        <end position="168"/>
    </location>
</feature>
<evidence type="ECO:0000256" key="5">
    <source>
        <dbReference type="ARBA" id="ARBA00022748"/>
    </source>
</evidence>